<organism evidence="5 6">
    <name type="scientific">Roseibium marinum</name>
    <dbReference type="NCBI Taxonomy" id="281252"/>
    <lineage>
        <taxon>Bacteria</taxon>
        <taxon>Pseudomonadati</taxon>
        <taxon>Pseudomonadota</taxon>
        <taxon>Alphaproteobacteria</taxon>
        <taxon>Hyphomicrobiales</taxon>
        <taxon>Stappiaceae</taxon>
        <taxon>Roseibium</taxon>
    </lineage>
</organism>
<dbReference type="Gene3D" id="3.40.50.12780">
    <property type="entry name" value="N-terminal domain of ligase-like"/>
    <property type="match status" value="1"/>
</dbReference>
<dbReference type="InterPro" id="IPR042099">
    <property type="entry name" value="ANL_N_sf"/>
</dbReference>
<dbReference type="GO" id="GO:0050218">
    <property type="term" value="F:propionate-CoA ligase activity"/>
    <property type="evidence" value="ECO:0007669"/>
    <property type="project" value="TreeGrafter"/>
</dbReference>
<dbReference type="PANTHER" id="PTHR43347">
    <property type="entry name" value="ACYL-COA SYNTHETASE"/>
    <property type="match status" value="1"/>
</dbReference>
<comment type="caution">
    <text evidence="5">The sequence shown here is derived from an EMBL/GenBank/DDBJ whole genome shotgun (WGS) entry which is preliminary data.</text>
</comment>
<sequence>MASRYHEVYQGWKDDPLGFWKDAASEIDWISTSDRVFDPDGGQYGRWFPDWQCNTCYNCLDRHVERGRPGQPALIYDSPITGRTATYTYSELLEEVEALACVLADKGLEKGDRAILYMPMTPQAVMAMLACARLGVVHSVVFGGFAANELATRIDDATPKTIIAASCGIEPGRVIAYKPLIDAAIEQARHKPESCLVFQREELAAGLTEGRDHDLGALQDEAKAAGRRIAPVPVMATDPLYILYTSGTTGQPKGVVRDNGGHMVSLKWSMSNLYDVQPGEVFWAASDVGWVVGHSYICYAPLLHGCTTIVFEGKPVGTPDAGVFWRVISDHDVVSLFTAPTAFRAIRKEDPNGELIGKYDLSRYRSLFLAGERADPETVNWAIDQLQVPVIDHWWQTETGWCIVGNPLGLGQLPVKPGSPTVPMPGYDVQVLDDAGHPLGTNTLGNVVVKLPLPPGALLTLWNADKRFFDAYLAEFPGYYKTSDAGVIDDDGYLSIMSRTDDIINVAGHRLSTGGMEEVLATHPDVAECAVVGIADKLKGQLPCGFVVLKSGVERPHDEIEKELVKLVREKIGPVAAFKIAITVERLPKTRSGKILRGTMRQIADGESYRMPATIDDPAILDEISDALKTHGISV</sequence>
<dbReference type="PANTHER" id="PTHR43347:SF3">
    <property type="entry name" value="ACYL-COA SYNTHETASE SHORT-CHAIN FAMILY MEMBER 3, MITOCHONDRIAL"/>
    <property type="match status" value="1"/>
</dbReference>
<evidence type="ECO:0000313" key="5">
    <source>
        <dbReference type="EMBL" id="POF31072.1"/>
    </source>
</evidence>
<dbReference type="GO" id="GO:0070013">
    <property type="term" value="C:intracellular organelle lumen"/>
    <property type="evidence" value="ECO:0007669"/>
    <property type="project" value="UniProtKB-ARBA"/>
</dbReference>
<dbReference type="Pfam" id="PF00501">
    <property type="entry name" value="AMP-binding"/>
    <property type="match status" value="1"/>
</dbReference>
<dbReference type="FunFam" id="3.40.50.12780:FF:000011">
    <property type="entry name" value="Acetyl-coenzyme A synthetase 2-like, mitochondrial"/>
    <property type="match status" value="1"/>
</dbReference>
<dbReference type="InterPro" id="IPR020845">
    <property type="entry name" value="AMP-binding_CS"/>
</dbReference>
<dbReference type="InterPro" id="IPR000873">
    <property type="entry name" value="AMP-dep_synth/lig_dom"/>
</dbReference>
<feature type="domain" description="AMP-dependent synthetase/ligase" evidence="2">
    <location>
        <begin position="66"/>
        <end position="450"/>
    </location>
</feature>
<comment type="similarity">
    <text evidence="1">Belongs to the ATP-dependent AMP-binding enzyme family.</text>
</comment>
<dbReference type="OrthoDB" id="9803968at2"/>
<evidence type="ECO:0000259" key="4">
    <source>
        <dbReference type="Pfam" id="PF16177"/>
    </source>
</evidence>
<evidence type="ECO:0000259" key="3">
    <source>
        <dbReference type="Pfam" id="PF13193"/>
    </source>
</evidence>
<dbReference type="RefSeq" id="WP_103223014.1">
    <property type="nucleotide sequence ID" value="NZ_PPCN01000005.1"/>
</dbReference>
<dbReference type="InterPro" id="IPR032387">
    <property type="entry name" value="ACAS_N"/>
</dbReference>
<dbReference type="InterPro" id="IPR025110">
    <property type="entry name" value="AMP-bd_C"/>
</dbReference>
<gene>
    <name evidence="5" type="ORF">CLV41_105252</name>
</gene>
<dbReference type="FunFam" id="3.30.300.30:FF:000017">
    <property type="entry name" value="Acyl-CoA synthetase short-chain family member 3"/>
    <property type="match status" value="1"/>
</dbReference>
<evidence type="ECO:0000259" key="2">
    <source>
        <dbReference type="Pfam" id="PF00501"/>
    </source>
</evidence>
<dbReference type="CDD" id="cd05967">
    <property type="entry name" value="PrpE"/>
    <property type="match status" value="1"/>
</dbReference>
<dbReference type="Proteomes" id="UP000236959">
    <property type="component" value="Unassembled WGS sequence"/>
</dbReference>
<dbReference type="InterPro" id="IPR045851">
    <property type="entry name" value="AMP-bd_C_sf"/>
</dbReference>
<dbReference type="AlphaFoldDB" id="A0A2S3UTM3"/>
<evidence type="ECO:0000313" key="6">
    <source>
        <dbReference type="Proteomes" id="UP000236959"/>
    </source>
</evidence>
<feature type="domain" description="Acetyl-coenzyme A synthetase N-terminal" evidence="4">
    <location>
        <begin position="5"/>
        <end position="59"/>
    </location>
</feature>
<evidence type="ECO:0000256" key="1">
    <source>
        <dbReference type="ARBA" id="ARBA00006432"/>
    </source>
</evidence>
<dbReference type="PROSITE" id="PS00455">
    <property type="entry name" value="AMP_BINDING"/>
    <property type="match status" value="1"/>
</dbReference>
<feature type="domain" description="AMP-binding enzyme C-terminal" evidence="3">
    <location>
        <begin position="516"/>
        <end position="594"/>
    </location>
</feature>
<name>A0A2S3UTM3_9HYPH</name>
<proteinExistence type="inferred from homology"/>
<dbReference type="Gene3D" id="3.30.300.30">
    <property type="match status" value="1"/>
</dbReference>
<accession>A0A2S3UTM3</accession>
<reference evidence="5 6" key="1">
    <citation type="submission" date="2018-01" db="EMBL/GenBank/DDBJ databases">
        <title>Genomic Encyclopedia of Archaeal and Bacterial Type Strains, Phase II (KMG-II): from individual species to whole genera.</title>
        <authorList>
            <person name="Goeker M."/>
        </authorList>
    </citation>
    <scope>NUCLEOTIDE SEQUENCE [LARGE SCALE GENOMIC DNA]</scope>
    <source>
        <strain evidence="5 6">DSM 17023</strain>
    </source>
</reference>
<dbReference type="Pfam" id="PF13193">
    <property type="entry name" value="AMP-binding_C"/>
    <property type="match status" value="1"/>
</dbReference>
<keyword evidence="6" id="KW-1185">Reference proteome</keyword>
<dbReference type="EMBL" id="PPCN01000005">
    <property type="protein sequence ID" value="POF31072.1"/>
    <property type="molecule type" value="Genomic_DNA"/>
</dbReference>
<dbReference type="Pfam" id="PF16177">
    <property type="entry name" value="ACAS_N"/>
    <property type="match status" value="1"/>
</dbReference>
<dbReference type="SUPFAM" id="SSF56801">
    <property type="entry name" value="Acetyl-CoA synthetase-like"/>
    <property type="match status" value="1"/>
</dbReference>
<protein>
    <submittedName>
        <fullName evidence="5">Propionyl-CoA synthetase</fullName>
    </submittedName>
</protein>